<feature type="region of interest" description="Disordered" evidence="1">
    <location>
        <begin position="445"/>
        <end position="552"/>
    </location>
</feature>
<name>A0AAV8UI55_9RHOD</name>
<sequence>MNTAPIGSEHVCVSEDEFVLEMRKIFGDPIGSSASSKVLSEDRCQACFEYLMKLEEKEQAYNEYKASNARLKESGFKMGEDIESVSSVPRLEQTIEGVPEDVKRDILLRAAAYSAYTAVVEKLKENDDKKDQAGAKIQGRWGRYIKDAVGRGKSRRLFLQRQPAPEGLPPKYTLVASKGGLGARMLEVVCPSRWYEVLLRVHALMNHAGRDKIFSAVKEQYWNVPKFAIDRFSKLCQARQQKSFQQSSTASPKLEKSVTAEGFSSRLQVIVFSVATLAKSSSYKNVCCIKDVSTQFVQLWGMKTPDGEKAAEHVLSFMLRFGGAHILHLQNGSAFENDLMNTLARLWEIPLVVGKDLSSELDPTVHLIREILRQWFMDKSRTEEEKITWHTQLDRIAYAVNCTMNQRLGKTPHESVFKCKPKMDPVYPGLTHSVVQETFKRSYAHEEELDPETRAVPLSQRFGGSSEFTHLERPAKLSKREPDALRPPRKLAFLASMLPSSTSPPKNGLDVRGEPRNLDQSSKSAVEELAGKRNSKGDSSRKGDMMDSIMKA</sequence>
<dbReference type="GO" id="GO:0003676">
    <property type="term" value="F:nucleic acid binding"/>
    <property type="evidence" value="ECO:0007669"/>
    <property type="project" value="InterPro"/>
</dbReference>
<reference evidence="3 4" key="1">
    <citation type="journal article" date="2023" name="Nat. Commun.">
        <title>Origin of minicircular mitochondrial genomes in red algae.</title>
        <authorList>
            <person name="Lee Y."/>
            <person name="Cho C.H."/>
            <person name="Lee Y.M."/>
            <person name="Park S.I."/>
            <person name="Yang J.H."/>
            <person name="West J.A."/>
            <person name="Bhattacharya D."/>
            <person name="Yoon H.S."/>
        </authorList>
    </citation>
    <scope>NUCLEOTIDE SEQUENCE [LARGE SCALE GENOMIC DNA]</scope>
    <source>
        <strain evidence="3 4">CCMP1338</strain>
        <tissue evidence="3">Whole cell</tissue>
    </source>
</reference>
<proteinExistence type="predicted"/>
<evidence type="ECO:0000259" key="2">
    <source>
        <dbReference type="PROSITE" id="PS50994"/>
    </source>
</evidence>
<keyword evidence="4" id="KW-1185">Reference proteome</keyword>
<organism evidence="3 4">
    <name type="scientific">Rhodosorus marinus</name>
    <dbReference type="NCBI Taxonomy" id="101924"/>
    <lineage>
        <taxon>Eukaryota</taxon>
        <taxon>Rhodophyta</taxon>
        <taxon>Stylonematophyceae</taxon>
        <taxon>Stylonematales</taxon>
        <taxon>Stylonemataceae</taxon>
        <taxon>Rhodosorus</taxon>
    </lineage>
</organism>
<dbReference type="Proteomes" id="UP001157974">
    <property type="component" value="Unassembled WGS sequence"/>
</dbReference>
<accession>A0AAV8UI55</accession>
<comment type="caution">
    <text evidence="3">The sequence shown here is derived from an EMBL/GenBank/DDBJ whole genome shotgun (WGS) entry which is preliminary data.</text>
</comment>
<evidence type="ECO:0000313" key="4">
    <source>
        <dbReference type="Proteomes" id="UP001157974"/>
    </source>
</evidence>
<dbReference type="PROSITE" id="PS50994">
    <property type="entry name" value="INTEGRASE"/>
    <property type="match status" value="1"/>
</dbReference>
<dbReference type="AlphaFoldDB" id="A0AAV8UI55"/>
<evidence type="ECO:0000313" key="3">
    <source>
        <dbReference type="EMBL" id="KAJ8900877.1"/>
    </source>
</evidence>
<dbReference type="InterPro" id="IPR036397">
    <property type="entry name" value="RNaseH_sf"/>
</dbReference>
<protein>
    <recommendedName>
        <fullName evidence="2">Integrase catalytic domain-containing protein</fullName>
    </recommendedName>
</protein>
<dbReference type="GO" id="GO:0015074">
    <property type="term" value="P:DNA integration"/>
    <property type="evidence" value="ECO:0007669"/>
    <property type="project" value="InterPro"/>
</dbReference>
<dbReference type="SUPFAM" id="SSF53098">
    <property type="entry name" value="Ribonuclease H-like"/>
    <property type="match status" value="1"/>
</dbReference>
<dbReference type="InterPro" id="IPR012337">
    <property type="entry name" value="RNaseH-like_sf"/>
</dbReference>
<dbReference type="EMBL" id="JAMWBK010000013">
    <property type="protein sequence ID" value="KAJ8900877.1"/>
    <property type="molecule type" value="Genomic_DNA"/>
</dbReference>
<feature type="domain" description="Integrase catalytic" evidence="2">
    <location>
        <begin position="248"/>
        <end position="420"/>
    </location>
</feature>
<dbReference type="InterPro" id="IPR001584">
    <property type="entry name" value="Integrase_cat-core"/>
</dbReference>
<evidence type="ECO:0000256" key="1">
    <source>
        <dbReference type="SAM" id="MobiDB-lite"/>
    </source>
</evidence>
<gene>
    <name evidence="3" type="ORF">NDN08_000176</name>
</gene>
<dbReference type="Gene3D" id="3.30.420.10">
    <property type="entry name" value="Ribonuclease H-like superfamily/Ribonuclease H"/>
    <property type="match status" value="1"/>
</dbReference>
<feature type="compositionally biased region" description="Basic and acidic residues" evidence="1">
    <location>
        <begin position="525"/>
        <end position="545"/>
    </location>
</feature>
<feature type="compositionally biased region" description="Basic and acidic residues" evidence="1">
    <location>
        <begin position="469"/>
        <end position="486"/>
    </location>
</feature>